<sequence length="201" mass="22163">MEHSANRVTLRGSLCELPALSHENHGIRFYRFSLEVERLSGAVDCLPILVPEPVLCAMDVSGGSMLEITGQIRSFNNRAPTGRRLVVSVYAETLAACEGAPRNEVALTGAICKEPVHRKTPLGREICDVMLAVNRPYHRADYIPCIFWGRTAELVSACAVGDILELTGRLQSREYVKVLEEGSQRRTTYEVSAMTAARVNC</sequence>
<organism evidence="3 4">
    <name type="scientific">Candidatus Avoscillospira avicola</name>
    <dbReference type="NCBI Taxonomy" id="2840706"/>
    <lineage>
        <taxon>Bacteria</taxon>
        <taxon>Bacillati</taxon>
        <taxon>Bacillota</taxon>
        <taxon>Clostridia</taxon>
        <taxon>Eubacteriales</taxon>
        <taxon>Oscillospiraceae</taxon>
        <taxon>Oscillospiraceae incertae sedis</taxon>
        <taxon>Candidatus Avoscillospira</taxon>
    </lineage>
</organism>
<dbReference type="Proteomes" id="UP000824239">
    <property type="component" value="Unassembled WGS sequence"/>
</dbReference>
<dbReference type="AlphaFoldDB" id="A0A9D1DI03"/>
<keyword evidence="1 2" id="KW-0238">DNA-binding</keyword>
<dbReference type="PROSITE" id="PS50935">
    <property type="entry name" value="SSB"/>
    <property type="match status" value="2"/>
</dbReference>
<reference evidence="3" key="1">
    <citation type="submission" date="2020-10" db="EMBL/GenBank/DDBJ databases">
        <authorList>
            <person name="Gilroy R."/>
        </authorList>
    </citation>
    <scope>NUCLEOTIDE SEQUENCE</scope>
    <source>
        <strain evidence="3">ChiBcec15-4380</strain>
    </source>
</reference>
<dbReference type="NCBIfam" id="NF004476">
    <property type="entry name" value="PRK05813.1"/>
    <property type="match status" value="1"/>
</dbReference>
<evidence type="ECO:0000313" key="4">
    <source>
        <dbReference type="Proteomes" id="UP000824239"/>
    </source>
</evidence>
<dbReference type="EMBL" id="DVHE01000054">
    <property type="protein sequence ID" value="HIR50953.1"/>
    <property type="molecule type" value="Genomic_DNA"/>
</dbReference>
<comment type="caution">
    <text evidence="3">The sequence shown here is derived from an EMBL/GenBank/DDBJ whole genome shotgun (WGS) entry which is preliminary data.</text>
</comment>
<protein>
    <submittedName>
        <fullName evidence="3">Single-stranded DNA-binding protein</fullName>
    </submittedName>
</protein>
<gene>
    <name evidence="3" type="ORF">IAA53_06675</name>
</gene>
<dbReference type="InterPro" id="IPR012340">
    <property type="entry name" value="NA-bd_OB-fold"/>
</dbReference>
<name>A0A9D1DI03_9FIRM</name>
<proteinExistence type="predicted"/>
<dbReference type="SUPFAM" id="SSF50249">
    <property type="entry name" value="Nucleic acid-binding proteins"/>
    <property type="match status" value="1"/>
</dbReference>
<dbReference type="InterPro" id="IPR000424">
    <property type="entry name" value="Primosome_PriB/ssb"/>
</dbReference>
<evidence type="ECO:0000313" key="3">
    <source>
        <dbReference type="EMBL" id="HIR50953.1"/>
    </source>
</evidence>
<dbReference type="GO" id="GO:0003697">
    <property type="term" value="F:single-stranded DNA binding"/>
    <property type="evidence" value="ECO:0007669"/>
    <property type="project" value="InterPro"/>
</dbReference>
<evidence type="ECO:0000256" key="2">
    <source>
        <dbReference type="PROSITE-ProRule" id="PRU00252"/>
    </source>
</evidence>
<reference evidence="3" key="2">
    <citation type="journal article" date="2021" name="PeerJ">
        <title>Extensive microbial diversity within the chicken gut microbiome revealed by metagenomics and culture.</title>
        <authorList>
            <person name="Gilroy R."/>
            <person name="Ravi A."/>
            <person name="Getino M."/>
            <person name="Pursley I."/>
            <person name="Horton D.L."/>
            <person name="Alikhan N.F."/>
            <person name="Baker D."/>
            <person name="Gharbi K."/>
            <person name="Hall N."/>
            <person name="Watson M."/>
            <person name="Adriaenssens E.M."/>
            <person name="Foster-Nyarko E."/>
            <person name="Jarju S."/>
            <person name="Secka A."/>
            <person name="Antonio M."/>
            <person name="Oren A."/>
            <person name="Chaudhuri R.R."/>
            <person name="La Ragione R."/>
            <person name="Hildebrand F."/>
            <person name="Pallen M.J."/>
        </authorList>
    </citation>
    <scope>NUCLEOTIDE SEQUENCE</scope>
    <source>
        <strain evidence="3">ChiBcec15-4380</strain>
    </source>
</reference>
<dbReference type="Pfam" id="PF00436">
    <property type="entry name" value="SSB"/>
    <property type="match status" value="1"/>
</dbReference>
<dbReference type="Gene3D" id="2.40.50.140">
    <property type="entry name" value="Nucleic acid-binding proteins"/>
    <property type="match status" value="2"/>
</dbReference>
<accession>A0A9D1DI03</accession>
<evidence type="ECO:0000256" key="1">
    <source>
        <dbReference type="ARBA" id="ARBA00023125"/>
    </source>
</evidence>